<feature type="coiled-coil region" evidence="1">
    <location>
        <begin position="222"/>
        <end position="249"/>
    </location>
</feature>
<dbReference type="AlphaFoldDB" id="A0A6C0L888"/>
<dbReference type="EMBL" id="MN740445">
    <property type="protein sequence ID" value="QHU26833.1"/>
    <property type="molecule type" value="Genomic_DNA"/>
</dbReference>
<keyword evidence="1" id="KW-0175">Coiled coil</keyword>
<evidence type="ECO:0000256" key="1">
    <source>
        <dbReference type="SAM" id="Coils"/>
    </source>
</evidence>
<evidence type="ECO:0000313" key="2">
    <source>
        <dbReference type="EMBL" id="QHU26833.1"/>
    </source>
</evidence>
<proteinExistence type="predicted"/>
<reference evidence="2" key="1">
    <citation type="journal article" date="2020" name="Nature">
        <title>Giant virus diversity and host interactions through global metagenomics.</title>
        <authorList>
            <person name="Schulz F."/>
            <person name="Roux S."/>
            <person name="Paez-Espino D."/>
            <person name="Jungbluth S."/>
            <person name="Walsh D.A."/>
            <person name="Denef V.J."/>
            <person name="McMahon K.D."/>
            <person name="Konstantinidis K.T."/>
            <person name="Eloe-Fadrosh E.A."/>
            <person name="Kyrpides N.C."/>
            <person name="Woyke T."/>
        </authorList>
    </citation>
    <scope>NUCLEOTIDE SEQUENCE</scope>
    <source>
        <strain evidence="2">GVMAG-M-3300027759-42</strain>
    </source>
</reference>
<organism evidence="2">
    <name type="scientific">viral metagenome</name>
    <dbReference type="NCBI Taxonomy" id="1070528"/>
    <lineage>
        <taxon>unclassified sequences</taxon>
        <taxon>metagenomes</taxon>
        <taxon>organismal metagenomes</taxon>
    </lineage>
</organism>
<protein>
    <submittedName>
        <fullName evidence="2">Uncharacterized protein</fullName>
    </submittedName>
</protein>
<accession>A0A6C0L888</accession>
<sequence>MSQYVTTENQKLLWNVISKNPIVNDYFLNNPYKKDEWFKSIIRMFYDKNAGRLLNQTDLLMLNKTTISYMNQNVKELTGQSMQKPTQTAPIQLDQNFLKPYSITENKVEKIGNQFEQKQVEYNSLFDRKVPEAPEFSEKQDKPLSNMDELIQQHLREREEELRKYAPLPLSATPIVSQPNKLRIEQSPDTINIQIEEISQPDISDKLIKTVSWSDTVNAEKLESQQKEIDELKSQVAKLIMRLTSLEETNNNK</sequence>
<name>A0A6C0L888_9ZZZZ</name>